<name>A0ABT6FBC8_9BACT</name>
<accession>A0ABT6FBC8</accession>
<organism evidence="1 2">
    <name type="scientific">Paludisphaera mucosa</name>
    <dbReference type="NCBI Taxonomy" id="3030827"/>
    <lineage>
        <taxon>Bacteria</taxon>
        <taxon>Pseudomonadati</taxon>
        <taxon>Planctomycetota</taxon>
        <taxon>Planctomycetia</taxon>
        <taxon>Isosphaerales</taxon>
        <taxon>Isosphaeraceae</taxon>
        <taxon>Paludisphaera</taxon>
    </lineage>
</organism>
<evidence type="ECO:0000313" key="1">
    <source>
        <dbReference type="EMBL" id="MDG3004693.1"/>
    </source>
</evidence>
<protein>
    <recommendedName>
        <fullName evidence="3">General stress protein CsbD</fullName>
    </recommendedName>
</protein>
<reference evidence="1 2" key="1">
    <citation type="submission" date="2023-03" db="EMBL/GenBank/DDBJ databases">
        <title>Paludisphaera mucosa sp. nov. a novel planctomycete from northern fen.</title>
        <authorList>
            <person name="Ivanova A."/>
        </authorList>
    </citation>
    <scope>NUCLEOTIDE SEQUENCE [LARGE SCALE GENOMIC DNA]</scope>
    <source>
        <strain evidence="1 2">Pla2</strain>
    </source>
</reference>
<evidence type="ECO:0008006" key="3">
    <source>
        <dbReference type="Google" id="ProtNLM"/>
    </source>
</evidence>
<dbReference type="Proteomes" id="UP001216907">
    <property type="component" value="Unassembled WGS sequence"/>
</dbReference>
<keyword evidence="2" id="KW-1185">Reference proteome</keyword>
<sequence>MSSHSARIQHALRDLREKWAVTTDAWADQVARDYEKNHIAPVEGLVKRTMVGMDKLSESLTKIRKALEENG</sequence>
<gene>
    <name evidence="1" type="ORF">PZE19_12970</name>
</gene>
<proteinExistence type="predicted"/>
<evidence type="ECO:0000313" key="2">
    <source>
        <dbReference type="Proteomes" id="UP001216907"/>
    </source>
</evidence>
<comment type="caution">
    <text evidence="1">The sequence shown here is derived from an EMBL/GenBank/DDBJ whole genome shotgun (WGS) entry which is preliminary data.</text>
</comment>
<dbReference type="RefSeq" id="WP_277861047.1">
    <property type="nucleotide sequence ID" value="NZ_JARRAG010000002.1"/>
</dbReference>
<dbReference type="EMBL" id="JARRAG010000002">
    <property type="protein sequence ID" value="MDG3004693.1"/>
    <property type="molecule type" value="Genomic_DNA"/>
</dbReference>